<reference evidence="2 3" key="1">
    <citation type="journal article" date="2019" name="Sci. Rep.">
        <title>Comparative genomics of chytrid fungi reveal insights into the obligate biotrophic and pathogenic lifestyle of Synchytrium endobioticum.</title>
        <authorList>
            <person name="van de Vossenberg B.T.L.H."/>
            <person name="Warris S."/>
            <person name="Nguyen H.D.T."/>
            <person name="van Gent-Pelzer M.P.E."/>
            <person name="Joly D.L."/>
            <person name="van de Geest H.C."/>
            <person name="Bonants P.J.M."/>
            <person name="Smith D.S."/>
            <person name="Levesque C.A."/>
            <person name="van der Lee T.A.J."/>
        </authorList>
    </citation>
    <scope>NUCLEOTIDE SEQUENCE [LARGE SCALE GENOMIC DNA]</scope>
    <source>
        <strain evidence="2 3">LEV6574</strain>
    </source>
</reference>
<dbReference type="OrthoDB" id="2127950at2759"/>
<evidence type="ECO:0000313" key="2">
    <source>
        <dbReference type="EMBL" id="TPX49581.1"/>
    </source>
</evidence>
<dbReference type="VEuPathDB" id="FungiDB:SeMB42_g06285"/>
<protein>
    <recommendedName>
        <fullName evidence="1">Tubulin--tyrosine ligase-like protein 12 SET-like domain-containing protein</fullName>
    </recommendedName>
</protein>
<dbReference type="SUPFAM" id="SSF88723">
    <property type="entry name" value="PIN domain-like"/>
    <property type="match status" value="1"/>
</dbReference>
<dbReference type="EMBL" id="QEAM01000031">
    <property type="protein sequence ID" value="TPX49581.1"/>
    <property type="molecule type" value="Genomic_DNA"/>
</dbReference>
<dbReference type="Gene3D" id="3.40.50.1010">
    <property type="entry name" value="5'-nuclease"/>
    <property type="match status" value="1"/>
</dbReference>
<dbReference type="InterPro" id="IPR057954">
    <property type="entry name" value="SET_TTL12"/>
</dbReference>
<dbReference type="Pfam" id="PF25556">
    <property type="entry name" value="SET_TTL"/>
    <property type="match status" value="1"/>
</dbReference>
<proteinExistence type="predicted"/>
<dbReference type="InterPro" id="IPR029060">
    <property type="entry name" value="PIN-like_dom_sf"/>
</dbReference>
<sequence>MEYGDEAAAAAAVVSYDDFIKRHRLQLESIPDNLCPVLYSKLKNEILDAGTYFSLQESNGLRGGHDLIATPAEGIAQQSDLFLTDHFFMFMPTKDMQAELASNLKLLERLEAMMGLSAFGSELNDNDDQPDDAEDLVLLVSTAATCSEDAARNALQSHNWEVVEAMSSLEQTDLDDMHNLQQQIAQQLGGDRQDQEHAPKKLEVRDRASRAFNEIWKIAQTYSVAWEAEDSTVKVQTVWFVCDEVGTSISHSETPNSKMTTFLYYPKLESTAPIAYSLFWPILDLEYGDLLTRDFVPEMIRNGFSRDAYRIALDIYPKADLKGAKQRLHSELLKYKSDVGGSKTLKPLESALKSKPVHMPATLTAKAENRLLDFGLLADFIHRAYEANPAWFPLVYDLESQLHLLVAEYFDRSGLAKNWWTVRGSTNLDGYSFTTGALARIARQVDLGGSIVVVEWPQDELEEYGGNPFNMFFNFVVVEHHGSLSALLNTEDFIVRIAQPHLQHYSDHPAHEPTPTLVLDTPSTFIKNFSERRLEMIIDEVAEAVGGLIKAIYLDQDVSPNASACGFFQMQIRIKKGNGIVVEGLRNGIAMDWAGWRIVPIDHSRPVTIKKYNYFVYKVPIGKKSKKNCKTEQIKNIYTRSTLEELGHPSRPCTFAPLIQKLKTIFPDGGTVFVIDGDPTSAKSETSMKRHREWGKVVDELDKVAASMKQAADDGKKRMPKSFYEMLDRLTRRAFLVNDDVKTGLAAALEAEFKVEKAPGEADVYIGRVATDLDIVVSGDSEVFCYRNVKTMVRPTRHRGQSVFNVLDKSLALRKMRLHADDLVVLAVVSGNDYASNIPGKAIVTNVKVFQKIKEKGDFSKEEMLKKYLQPPVQVFYNINSHQYRFILEFAKALFNIYPQAPDRSIVPHTSFGDRYMTMFSSKGRLLDEVFRLPPEILAKSRYVLDDSPRRYVRTPSFMTNGLVLSLLWIDTTSKPSPPDRKVEDAINLSNIFSNKSLQSTH</sequence>
<gene>
    <name evidence="2" type="ORF">SeLEV6574_g01380</name>
</gene>
<dbReference type="PANTHER" id="PTHR46088:SF1">
    <property type="entry name" value="TUBULIN--TYROSINE LIGASE-LIKE PROTEIN 12"/>
    <property type="match status" value="1"/>
</dbReference>
<name>A0A507DDU8_9FUNG</name>
<dbReference type="Proteomes" id="UP000320475">
    <property type="component" value="Unassembled WGS sequence"/>
</dbReference>
<accession>A0A507DDU8</accession>
<feature type="domain" description="Tubulin--tyrosine ligase-like protein 12 SET-like" evidence="1">
    <location>
        <begin position="206"/>
        <end position="296"/>
    </location>
</feature>
<organism evidence="2 3">
    <name type="scientific">Synchytrium endobioticum</name>
    <dbReference type="NCBI Taxonomy" id="286115"/>
    <lineage>
        <taxon>Eukaryota</taxon>
        <taxon>Fungi</taxon>
        <taxon>Fungi incertae sedis</taxon>
        <taxon>Chytridiomycota</taxon>
        <taxon>Chytridiomycota incertae sedis</taxon>
        <taxon>Chytridiomycetes</taxon>
        <taxon>Synchytriales</taxon>
        <taxon>Synchytriaceae</taxon>
        <taxon>Synchytrium</taxon>
    </lineage>
</organism>
<comment type="caution">
    <text evidence="2">The sequence shown here is derived from an EMBL/GenBank/DDBJ whole genome shotgun (WGS) entry which is preliminary data.</text>
</comment>
<dbReference type="InterPro" id="IPR027749">
    <property type="entry name" value="TTLL12"/>
</dbReference>
<evidence type="ECO:0000259" key="1">
    <source>
        <dbReference type="Pfam" id="PF25556"/>
    </source>
</evidence>
<dbReference type="PANTHER" id="PTHR46088">
    <property type="entry name" value="TUBULIN--TYROSINE LIGASE-LIKE PROTEIN 12"/>
    <property type="match status" value="1"/>
</dbReference>
<evidence type="ECO:0000313" key="3">
    <source>
        <dbReference type="Proteomes" id="UP000320475"/>
    </source>
</evidence>
<dbReference type="GO" id="GO:0005737">
    <property type="term" value="C:cytoplasm"/>
    <property type="evidence" value="ECO:0007669"/>
    <property type="project" value="TreeGrafter"/>
</dbReference>
<dbReference type="AlphaFoldDB" id="A0A507DDU8"/>